<evidence type="ECO:0000256" key="1">
    <source>
        <dbReference type="SAM" id="SignalP"/>
    </source>
</evidence>
<feature type="signal peptide" evidence="1">
    <location>
        <begin position="1"/>
        <end position="22"/>
    </location>
</feature>
<proteinExistence type="predicted"/>
<evidence type="ECO:0000313" key="3">
    <source>
        <dbReference type="Proteomes" id="UP000467240"/>
    </source>
</evidence>
<evidence type="ECO:0008006" key="4">
    <source>
        <dbReference type="Google" id="ProtNLM"/>
    </source>
</evidence>
<dbReference type="EMBL" id="WBJZ01000007">
    <property type="protein sequence ID" value="KAB1657938.1"/>
    <property type="molecule type" value="Genomic_DNA"/>
</dbReference>
<keyword evidence="1" id="KW-0732">Signal</keyword>
<dbReference type="PROSITE" id="PS51257">
    <property type="entry name" value="PROKAR_LIPOPROTEIN"/>
    <property type="match status" value="1"/>
</dbReference>
<reference evidence="2 3" key="1">
    <citation type="submission" date="2019-09" db="EMBL/GenBank/DDBJ databases">
        <title>Phylogeny of genus Pseudoclavibacter and closely related genus.</title>
        <authorList>
            <person name="Li Y."/>
        </authorList>
    </citation>
    <scope>NUCLEOTIDE SEQUENCE [LARGE SCALE GENOMIC DNA]</scope>
    <source>
        <strain evidence="2 3">DSM 23821</strain>
    </source>
</reference>
<gene>
    <name evidence="2" type="ORF">F8O01_06590</name>
</gene>
<protein>
    <recommendedName>
        <fullName evidence="4">DUF4352 domain-containing protein</fullName>
    </recommendedName>
</protein>
<name>A0A7J5BUH9_9MICO</name>
<organism evidence="2 3">
    <name type="scientific">Pseudoclavibacter chungangensis</name>
    <dbReference type="NCBI Taxonomy" id="587635"/>
    <lineage>
        <taxon>Bacteria</taxon>
        <taxon>Bacillati</taxon>
        <taxon>Actinomycetota</taxon>
        <taxon>Actinomycetes</taxon>
        <taxon>Micrococcales</taxon>
        <taxon>Microbacteriaceae</taxon>
        <taxon>Pseudoclavibacter</taxon>
    </lineage>
</organism>
<sequence length="212" mass="21908">MRTPLVAAAAAALLLLTGCAGASSTTEVSEISTPAATTPAAEAAETISATEAGGVSERGHQIIAVGQENQLWDADLPVGTWTVNSVEQIDPNALQTETNPDTSKPYFEYDTSLTYYAVEISANATSDLQAKMSFVFSGIDADGVKVNNGVVHIAQGLPDEYGDFPTWINMGEKIHGKELIGIPGDGGGALIITFSGGSAQGMPTGFGFELPL</sequence>
<evidence type="ECO:0000313" key="2">
    <source>
        <dbReference type="EMBL" id="KAB1657938.1"/>
    </source>
</evidence>
<keyword evidence="3" id="KW-1185">Reference proteome</keyword>
<dbReference type="Proteomes" id="UP000467240">
    <property type="component" value="Unassembled WGS sequence"/>
</dbReference>
<accession>A0A7J5BUH9</accession>
<dbReference type="AlphaFoldDB" id="A0A7J5BUH9"/>
<comment type="caution">
    <text evidence="2">The sequence shown here is derived from an EMBL/GenBank/DDBJ whole genome shotgun (WGS) entry which is preliminary data.</text>
</comment>
<dbReference type="RefSeq" id="WP_158040095.1">
    <property type="nucleotide sequence ID" value="NZ_JACCFV010000001.1"/>
</dbReference>
<feature type="chain" id="PRO_5029595205" description="DUF4352 domain-containing protein" evidence="1">
    <location>
        <begin position="23"/>
        <end position="212"/>
    </location>
</feature>